<dbReference type="RefSeq" id="WP_132579767.1">
    <property type="nucleotide sequence ID" value="NZ_SMAJ01000002.1"/>
</dbReference>
<dbReference type="Pfam" id="PF13591">
    <property type="entry name" value="MerR_2"/>
    <property type="match status" value="1"/>
</dbReference>
<proteinExistence type="predicted"/>
<evidence type="ECO:0000313" key="2">
    <source>
        <dbReference type="Proteomes" id="UP000295525"/>
    </source>
</evidence>
<protein>
    <submittedName>
        <fullName evidence="1">Chaperone modulatory protein CbpM</fullName>
    </submittedName>
</protein>
<dbReference type="Proteomes" id="UP000295525">
    <property type="component" value="Unassembled WGS sequence"/>
</dbReference>
<gene>
    <name evidence="1" type="ORF">EDC26_102109</name>
</gene>
<dbReference type="EMBL" id="SMAJ01000002">
    <property type="protein sequence ID" value="TCT10153.1"/>
    <property type="molecule type" value="Genomic_DNA"/>
</dbReference>
<dbReference type="AlphaFoldDB" id="A0A4R3MBL8"/>
<keyword evidence="2" id="KW-1185">Reference proteome</keyword>
<evidence type="ECO:0000313" key="1">
    <source>
        <dbReference type="EMBL" id="TCT10153.1"/>
    </source>
</evidence>
<organism evidence="1 2">
    <name type="scientific">Paralcaligenes ureilyticus</name>
    <dbReference type="NCBI Taxonomy" id="627131"/>
    <lineage>
        <taxon>Bacteria</taxon>
        <taxon>Pseudomonadati</taxon>
        <taxon>Pseudomonadota</taxon>
        <taxon>Betaproteobacteria</taxon>
        <taxon>Burkholderiales</taxon>
        <taxon>Alcaligenaceae</taxon>
        <taxon>Paralcaligenes</taxon>
    </lineage>
</organism>
<accession>A0A4R3MBL8</accession>
<reference evidence="1 2" key="1">
    <citation type="submission" date="2019-03" db="EMBL/GenBank/DDBJ databases">
        <title>Genomic Encyclopedia of Type Strains, Phase IV (KMG-IV): sequencing the most valuable type-strain genomes for metagenomic binning, comparative biology and taxonomic classification.</title>
        <authorList>
            <person name="Goeker M."/>
        </authorList>
    </citation>
    <scope>NUCLEOTIDE SEQUENCE [LARGE SCALE GENOMIC DNA]</scope>
    <source>
        <strain evidence="1 2">DSM 24591</strain>
    </source>
</reference>
<comment type="caution">
    <text evidence="1">The sequence shown here is derived from an EMBL/GenBank/DDBJ whole genome shotgun (WGS) entry which is preliminary data.</text>
</comment>
<name>A0A4R3MBL8_9BURK</name>
<dbReference type="OrthoDB" id="8776701at2"/>
<sequence length="111" mass="12294">MTTHIAEGVWLNTSDICSFDHLIEVSGLDRGDLSSLIEAGIIEPSNQDPGNYFFYTHCIVIARTARRLRDDFELDSHGLALALKLLDRIDQLETKLADAQARLGTGTHAKI</sequence>
<dbReference type="Gene3D" id="1.10.1660.10">
    <property type="match status" value="1"/>
</dbReference>